<gene>
    <name evidence="1" type="ORF">MLD38_001787</name>
</gene>
<name>A0ACB9SFZ9_9MYRT</name>
<accession>A0ACB9SFZ9</accession>
<evidence type="ECO:0000313" key="2">
    <source>
        <dbReference type="Proteomes" id="UP001057402"/>
    </source>
</evidence>
<protein>
    <submittedName>
        <fullName evidence="1">Uncharacterized protein</fullName>
    </submittedName>
</protein>
<comment type="caution">
    <text evidence="1">The sequence shown here is derived from an EMBL/GenBank/DDBJ whole genome shotgun (WGS) entry which is preliminary data.</text>
</comment>
<evidence type="ECO:0000313" key="1">
    <source>
        <dbReference type="EMBL" id="KAI4389573.1"/>
    </source>
</evidence>
<proteinExistence type="predicted"/>
<reference evidence="2" key="1">
    <citation type="journal article" date="2023" name="Front. Plant Sci.">
        <title>Chromosomal-level genome assembly of Melastoma candidum provides insights into trichome evolution.</title>
        <authorList>
            <person name="Zhong Y."/>
            <person name="Wu W."/>
            <person name="Sun C."/>
            <person name="Zou P."/>
            <person name="Liu Y."/>
            <person name="Dai S."/>
            <person name="Zhou R."/>
        </authorList>
    </citation>
    <scope>NUCLEOTIDE SEQUENCE [LARGE SCALE GENOMIC DNA]</scope>
</reference>
<keyword evidence="2" id="KW-1185">Reference proteome</keyword>
<dbReference type="Proteomes" id="UP001057402">
    <property type="component" value="Chromosome 1"/>
</dbReference>
<dbReference type="EMBL" id="CM042880">
    <property type="protein sequence ID" value="KAI4389573.1"/>
    <property type="molecule type" value="Genomic_DNA"/>
</dbReference>
<organism evidence="1 2">
    <name type="scientific">Melastoma candidum</name>
    <dbReference type="NCBI Taxonomy" id="119954"/>
    <lineage>
        <taxon>Eukaryota</taxon>
        <taxon>Viridiplantae</taxon>
        <taxon>Streptophyta</taxon>
        <taxon>Embryophyta</taxon>
        <taxon>Tracheophyta</taxon>
        <taxon>Spermatophyta</taxon>
        <taxon>Magnoliopsida</taxon>
        <taxon>eudicotyledons</taxon>
        <taxon>Gunneridae</taxon>
        <taxon>Pentapetalae</taxon>
        <taxon>rosids</taxon>
        <taxon>malvids</taxon>
        <taxon>Myrtales</taxon>
        <taxon>Melastomataceae</taxon>
        <taxon>Melastomatoideae</taxon>
        <taxon>Melastomateae</taxon>
        <taxon>Melastoma</taxon>
    </lineage>
</organism>
<sequence length="174" mass="19180">MGTPADIPLNGGVGPRGDQGSFLSLIMKLCGCPVSSGSGDCLFLKRPEDLTQNAWHIILHDQIGDSEATAPWMLKGEARQILVDLPILCWHITREFHETDGQKTDWVMLEYKITTASESFSLCRIWQDPASQVGSFIPLDANQPQLVNGCRSEDPSESDPFASGDYLELRDLDS</sequence>